<keyword evidence="4" id="KW-1185">Reference proteome</keyword>
<feature type="coiled-coil region" evidence="1">
    <location>
        <begin position="73"/>
        <end position="100"/>
    </location>
</feature>
<evidence type="ECO:0000256" key="2">
    <source>
        <dbReference type="SAM" id="MobiDB-lite"/>
    </source>
</evidence>
<dbReference type="Proteomes" id="UP000694044">
    <property type="component" value="Unassembled WGS sequence"/>
</dbReference>
<protein>
    <submittedName>
        <fullName evidence="3">Uncharacterized protein</fullName>
    </submittedName>
</protein>
<dbReference type="EMBL" id="JAGDFM010000461">
    <property type="protein sequence ID" value="KAG7378014.1"/>
    <property type="molecule type" value="Genomic_DNA"/>
</dbReference>
<evidence type="ECO:0000313" key="4">
    <source>
        <dbReference type="Proteomes" id="UP000694044"/>
    </source>
</evidence>
<gene>
    <name evidence="3" type="ORF">PHYPSEUDO_010698</name>
</gene>
<organism evidence="3 4">
    <name type="scientific">Phytophthora pseudosyringae</name>
    <dbReference type="NCBI Taxonomy" id="221518"/>
    <lineage>
        <taxon>Eukaryota</taxon>
        <taxon>Sar</taxon>
        <taxon>Stramenopiles</taxon>
        <taxon>Oomycota</taxon>
        <taxon>Peronosporomycetes</taxon>
        <taxon>Peronosporales</taxon>
        <taxon>Peronosporaceae</taxon>
        <taxon>Phytophthora</taxon>
    </lineage>
</organism>
<dbReference type="OrthoDB" id="123884at2759"/>
<dbReference type="AlphaFoldDB" id="A0A8T1VEX4"/>
<evidence type="ECO:0000313" key="3">
    <source>
        <dbReference type="EMBL" id="KAG7378014.1"/>
    </source>
</evidence>
<evidence type="ECO:0000256" key="1">
    <source>
        <dbReference type="SAM" id="Coils"/>
    </source>
</evidence>
<name>A0A8T1VEX4_9STRA</name>
<feature type="region of interest" description="Disordered" evidence="2">
    <location>
        <begin position="28"/>
        <end position="70"/>
    </location>
</feature>
<proteinExistence type="predicted"/>
<sequence length="422" mass="46048">MGDVLLEPEDMATVAEALAFIDACESSSASVSGSTSGSDSARSPLPEPPAPLASKPKRKRHSKNPAGYSTRLLHRKKAEMQQLRDEAAHLEAQLGELTRSRAVGVGALAAHASQLKEKAGAKWMEMAAIELQRRQSSEQANRKLRALVASQAEVDAALRSVVMNKSVLKGMDLVLGEALSSQGSLAAVDNSSVIMAELENKVSHMYLDSRVLFGAADAGLPTISCEMKRRVDRERGQTVEIASGAPLACSMEAAASSLWKELTTIRTYPDKSYRYMQTSAPNAMEKNFDQILRGQAGAATPINGLQFMRKFDEAERVVLARAYRMLLPTDGMHLCANAWTVFSRSKSNPMEECEVRAFVQLYMEVQPGFSARPEDVAYLKDVAFETWSMKMRSHTQYLQEVLIEAASRAPAGASQLLLKSVC</sequence>
<keyword evidence="1" id="KW-0175">Coiled coil</keyword>
<reference evidence="3" key="1">
    <citation type="submission" date="2021-02" db="EMBL/GenBank/DDBJ databases">
        <authorList>
            <person name="Palmer J.M."/>
        </authorList>
    </citation>
    <scope>NUCLEOTIDE SEQUENCE</scope>
    <source>
        <strain evidence="3">SCRP734</strain>
    </source>
</reference>
<accession>A0A8T1VEX4</accession>
<comment type="caution">
    <text evidence="3">The sequence shown here is derived from an EMBL/GenBank/DDBJ whole genome shotgun (WGS) entry which is preliminary data.</text>
</comment>
<feature type="compositionally biased region" description="Low complexity" evidence="2">
    <location>
        <begin position="28"/>
        <end position="44"/>
    </location>
</feature>